<evidence type="ECO:0000256" key="5">
    <source>
        <dbReference type="ARBA" id="ARBA00022989"/>
    </source>
</evidence>
<dbReference type="SMART" id="SM00192">
    <property type="entry name" value="LDLa"/>
    <property type="match status" value="3"/>
</dbReference>
<keyword evidence="5" id="KW-1133">Transmembrane helix</keyword>
<dbReference type="PANTHER" id="PTHR24270">
    <property type="entry name" value="LOW-DENSITY LIPOPROTEIN RECEPTOR-RELATED"/>
    <property type="match status" value="1"/>
</dbReference>
<comment type="subcellular location">
    <subcellularLocation>
        <location evidence="2">Endomembrane system</location>
    </subcellularLocation>
    <subcellularLocation>
        <location evidence="1">Membrane</location>
        <topology evidence="1">Single-pass membrane protein</topology>
    </subcellularLocation>
</comment>
<feature type="disulfide bond" evidence="8">
    <location>
        <begin position="116"/>
        <end position="131"/>
    </location>
</feature>
<accession>A0A8C1GTD1</accession>
<evidence type="ECO:0000256" key="3">
    <source>
        <dbReference type="ARBA" id="ARBA00022692"/>
    </source>
</evidence>
<comment type="caution">
    <text evidence="8">Lacks conserved residue(s) required for the propagation of feature annotation.</text>
</comment>
<proteinExistence type="predicted"/>
<sequence length="207" mass="22335">MPLVCQPGDHECADGSGCVIGSAVCDGRPQCPDASDEWDCSRLKGSVPSGDFLCEDRRKCIEGDQVCDGRSHCTDGSDEVGCPTTASETSSAPFRCRVGSKPCKDGRECVLYSHVCDGEMDCKDGSDEHDCEYQLLQAIPLHRTSLPDHQKWTKRRELVAEATPTWLDGSVSSAVQSSGSQFQSSLPPALHILYVSLMASDVCSIRT</sequence>
<feature type="disulfide bond" evidence="8">
    <location>
        <begin position="25"/>
        <end position="40"/>
    </location>
</feature>
<reference evidence="9" key="2">
    <citation type="submission" date="2025-09" db="UniProtKB">
        <authorList>
            <consortium name="Ensembl"/>
        </authorList>
    </citation>
    <scope>IDENTIFICATION</scope>
</reference>
<dbReference type="PANTHER" id="PTHR24270:SF62">
    <property type="entry name" value="LOW-DENSITY LIPOPROTEIN RECEPTOR-RELATED PROTEIN 2"/>
    <property type="match status" value="1"/>
</dbReference>
<name>A0A8C1GTD1_CYPCA</name>
<dbReference type="GO" id="GO:0012505">
    <property type="term" value="C:endomembrane system"/>
    <property type="evidence" value="ECO:0007669"/>
    <property type="project" value="UniProtKB-SubCell"/>
</dbReference>
<evidence type="ECO:0000256" key="7">
    <source>
        <dbReference type="ARBA" id="ARBA00023157"/>
    </source>
</evidence>
<reference evidence="9" key="1">
    <citation type="submission" date="2025-08" db="UniProtKB">
        <authorList>
            <consortium name="Ensembl"/>
        </authorList>
    </citation>
    <scope>IDENTIFICATION</scope>
</reference>
<protein>
    <submittedName>
        <fullName evidence="9">Uncharacterized protein</fullName>
    </submittedName>
</protein>
<dbReference type="SUPFAM" id="SSF57424">
    <property type="entry name" value="LDL receptor-like module"/>
    <property type="match status" value="3"/>
</dbReference>
<keyword evidence="3" id="KW-0812">Transmembrane</keyword>
<dbReference type="InterPro" id="IPR023415">
    <property type="entry name" value="LDLR_class-A_CS"/>
</dbReference>
<dbReference type="GO" id="GO:0016192">
    <property type="term" value="P:vesicle-mediated transport"/>
    <property type="evidence" value="ECO:0007669"/>
    <property type="project" value="UniProtKB-ARBA"/>
</dbReference>
<evidence type="ECO:0000256" key="6">
    <source>
        <dbReference type="ARBA" id="ARBA00023136"/>
    </source>
</evidence>
<dbReference type="GO" id="GO:0005886">
    <property type="term" value="C:plasma membrane"/>
    <property type="evidence" value="ECO:0007669"/>
    <property type="project" value="TreeGrafter"/>
</dbReference>
<dbReference type="InterPro" id="IPR036055">
    <property type="entry name" value="LDL_receptor-like_sf"/>
</dbReference>
<dbReference type="InterPro" id="IPR050685">
    <property type="entry name" value="LDLR"/>
</dbReference>
<evidence type="ECO:0000313" key="10">
    <source>
        <dbReference type="Proteomes" id="UP000694427"/>
    </source>
</evidence>
<keyword evidence="7 8" id="KW-1015">Disulfide bond</keyword>
<organism evidence="9 10">
    <name type="scientific">Cyprinus carpio</name>
    <name type="common">Common carp</name>
    <dbReference type="NCBI Taxonomy" id="7962"/>
    <lineage>
        <taxon>Eukaryota</taxon>
        <taxon>Metazoa</taxon>
        <taxon>Chordata</taxon>
        <taxon>Craniata</taxon>
        <taxon>Vertebrata</taxon>
        <taxon>Euteleostomi</taxon>
        <taxon>Actinopterygii</taxon>
        <taxon>Neopterygii</taxon>
        <taxon>Teleostei</taxon>
        <taxon>Ostariophysi</taxon>
        <taxon>Cypriniformes</taxon>
        <taxon>Cyprinidae</taxon>
        <taxon>Cyprininae</taxon>
        <taxon>Cyprinus</taxon>
    </lineage>
</organism>
<keyword evidence="10" id="KW-1185">Reference proteome</keyword>
<dbReference type="Gene3D" id="4.10.400.10">
    <property type="entry name" value="Low-density Lipoprotein Receptor"/>
    <property type="match status" value="3"/>
</dbReference>
<dbReference type="PROSITE" id="PS50068">
    <property type="entry name" value="LDLRA_2"/>
    <property type="match status" value="3"/>
</dbReference>
<dbReference type="CDD" id="cd00112">
    <property type="entry name" value="LDLa"/>
    <property type="match status" value="3"/>
</dbReference>
<dbReference type="PROSITE" id="PS01209">
    <property type="entry name" value="LDLRA_1"/>
    <property type="match status" value="3"/>
</dbReference>
<dbReference type="PRINTS" id="PR00261">
    <property type="entry name" value="LDLRECEPTOR"/>
</dbReference>
<dbReference type="Ensembl" id="ENSCCRT00010014547.1">
    <property type="protein sequence ID" value="ENSCCRP00010013350.1"/>
    <property type="gene ID" value="ENSCCRG00010005724.1"/>
</dbReference>
<evidence type="ECO:0000256" key="4">
    <source>
        <dbReference type="ARBA" id="ARBA00022737"/>
    </source>
</evidence>
<keyword evidence="4" id="KW-0677">Repeat</keyword>
<evidence type="ECO:0000256" key="2">
    <source>
        <dbReference type="ARBA" id="ARBA00004308"/>
    </source>
</evidence>
<evidence type="ECO:0000256" key="1">
    <source>
        <dbReference type="ARBA" id="ARBA00004167"/>
    </source>
</evidence>
<dbReference type="AlphaFoldDB" id="A0A8C1GTD1"/>
<feature type="disulfide bond" evidence="8">
    <location>
        <begin position="67"/>
        <end position="82"/>
    </location>
</feature>
<keyword evidence="6" id="KW-0472">Membrane</keyword>
<dbReference type="InterPro" id="IPR002172">
    <property type="entry name" value="LDrepeatLR_classA_rpt"/>
</dbReference>
<evidence type="ECO:0000256" key="8">
    <source>
        <dbReference type="PROSITE-ProRule" id="PRU00124"/>
    </source>
</evidence>
<dbReference type="Proteomes" id="UP000694427">
    <property type="component" value="Unplaced"/>
</dbReference>
<dbReference type="Pfam" id="PF00057">
    <property type="entry name" value="Ldl_recept_a"/>
    <property type="match status" value="3"/>
</dbReference>
<evidence type="ECO:0000313" key="9">
    <source>
        <dbReference type="Ensembl" id="ENSCCRP00010013350.1"/>
    </source>
</evidence>